<feature type="non-terminal residue" evidence="1">
    <location>
        <position position="1"/>
    </location>
</feature>
<evidence type="ECO:0000313" key="2">
    <source>
        <dbReference type="Proteomes" id="UP000477543"/>
    </source>
</evidence>
<sequence>IGGIPFFDGLPRDNILRLKDMSQSIVHAGEESYFFMDLGITLLDENMFDFSDTVIVFARGQYDRFIRDGLESGYCQLIKGSLDDLI</sequence>
<protein>
    <submittedName>
        <fullName evidence="1">Uncharacterized protein</fullName>
    </submittedName>
</protein>
<dbReference type="AlphaFoldDB" id="A0A6L9GA63"/>
<reference evidence="1 2" key="1">
    <citation type="submission" date="2020-01" db="EMBL/GenBank/DDBJ databases">
        <title>Glutamicibacter soli M275.</title>
        <authorList>
            <person name="Meng X."/>
        </authorList>
    </citation>
    <scope>NUCLEOTIDE SEQUENCE [LARGE SCALE GENOMIC DNA]</scope>
    <source>
        <strain evidence="1 2">M275</strain>
    </source>
</reference>
<dbReference type="Proteomes" id="UP000477543">
    <property type="component" value="Unassembled WGS sequence"/>
</dbReference>
<accession>A0A6L9GA63</accession>
<name>A0A6L9GA63_9MICC</name>
<organism evidence="1 2">
    <name type="scientific">Glutamicibacter soli</name>
    <dbReference type="NCBI Taxonomy" id="453836"/>
    <lineage>
        <taxon>Bacteria</taxon>
        <taxon>Bacillati</taxon>
        <taxon>Actinomycetota</taxon>
        <taxon>Actinomycetes</taxon>
        <taxon>Micrococcales</taxon>
        <taxon>Micrococcaceae</taxon>
        <taxon>Glutamicibacter</taxon>
    </lineage>
</organism>
<proteinExistence type="predicted"/>
<comment type="caution">
    <text evidence="1">The sequence shown here is derived from an EMBL/GenBank/DDBJ whole genome shotgun (WGS) entry which is preliminary data.</text>
</comment>
<gene>
    <name evidence="1" type="ORF">GT020_18855</name>
</gene>
<dbReference type="EMBL" id="WYDN01000201">
    <property type="protein sequence ID" value="NAZ18087.1"/>
    <property type="molecule type" value="Genomic_DNA"/>
</dbReference>
<evidence type="ECO:0000313" key="1">
    <source>
        <dbReference type="EMBL" id="NAZ18087.1"/>
    </source>
</evidence>
<dbReference type="RefSeq" id="WP_161450318.1">
    <property type="nucleotide sequence ID" value="NZ_WYDN01000201.1"/>
</dbReference>